<organism evidence="1">
    <name type="scientific">marine metagenome</name>
    <dbReference type="NCBI Taxonomy" id="408172"/>
    <lineage>
        <taxon>unclassified sequences</taxon>
        <taxon>metagenomes</taxon>
        <taxon>ecological metagenomes</taxon>
    </lineage>
</organism>
<proteinExistence type="predicted"/>
<sequence length="153" mass="17719">MGILIGLVQGVGYHREDCLRPLLTTLYALFLFSALEVISPQLGLAQTDYGSRLGVRSGSETSYAPQGPGVMLGSLDPAVRRWYVPQELYKEYEWRQWQYTNYARNSYQRYVETPLEGDYFYDLYGNYVTRGWLIFNNAQIRPQQFGNTLFKSD</sequence>
<gene>
    <name evidence="1" type="ORF">METZ01_LOCUS336208</name>
</gene>
<name>A0A382QCS5_9ZZZZ</name>
<evidence type="ECO:0000313" key="1">
    <source>
        <dbReference type="EMBL" id="SVC83354.1"/>
    </source>
</evidence>
<dbReference type="AlphaFoldDB" id="A0A382QCS5"/>
<dbReference type="EMBL" id="UINC01113620">
    <property type="protein sequence ID" value="SVC83354.1"/>
    <property type="molecule type" value="Genomic_DNA"/>
</dbReference>
<protein>
    <submittedName>
        <fullName evidence="1">Uncharacterized protein</fullName>
    </submittedName>
</protein>
<accession>A0A382QCS5</accession>
<reference evidence="1" key="1">
    <citation type="submission" date="2018-05" db="EMBL/GenBank/DDBJ databases">
        <authorList>
            <person name="Lanie J.A."/>
            <person name="Ng W.-L."/>
            <person name="Kazmierczak K.M."/>
            <person name="Andrzejewski T.M."/>
            <person name="Davidsen T.M."/>
            <person name="Wayne K.J."/>
            <person name="Tettelin H."/>
            <person name="Glass J.I."/>
            <person name="Rusch D."/>
            <person name="Podicherti R."/>
            <person name="Tsui H.-C.T."/>
            <person name="Winkler M.E."/>
        </authorList>
    </citation>
    <scope>NUCLEOTIDE SEQUENCE</scope>
</reference>
<feature type="non-terminal residue" evidence="1">
    <location>
        <position position="153"/>
    </location>
</feature>